<reference evidence="14" key="1">
    <citation type="submission" date="2017-02" db="EMBL/GenBank/DDBJ databases">
        <authorList>
            <person name="Regsiter A."/>
            <person name="William W."/>
        </authorList>
    </citation>
    <scope>NUCLEOTIDE SEQUENCE</scope>
    <source>
        <strain evidence="14">BdmA 4</strain>
    </source>
</reference>
<comment type="subcellular location">
    <subcellularLocation>
        <location evidence="2">Membrane</location>
        <topology evidence="2">Multi-pass membrane protein</topology>
    </subcellularLocation>
</comment>
<protein>
    <recommendedName>
        <fullName evidence="3">histidine kinase</fullName>
        <ecNumber evidence="3">2.7.13.3</ecNumber>
    </recommendedName>
</protein>
<evidence type="ECO:0000256" key="2">
    <source>
        <dbReference type="ARBA" id="ARBA00004141"/>
    </source>
</evidence>
<dbReference type="InterPro" id="IPR050428">
    <property type="entry name" value="TCS_sensor_his_kinase"/>
</dbReference>
<accession>A0A3P3XNT8</accession>
<keyword evidence="6" id="KW-0812">Transmembrane</keyword>
<keyword evidence="10" id="KW-1133">Transmembrane helix</keyword>
<evidence type="ECO:0000256" key="1">
    <source>
        <dbReference type="ARBA" id="ARBA00000085"/>
    </source>
</evidence>
<evidence type="ECO:0000256" key="4">
    <source>
        <dbReference type="ARBA" id="ARBA00022553"/>
    </source>
</evidence>
<dbReference type="EMBL" id="FWDO01000004">
    <property type="protein sequence ID" value="SLM17925.1"/>
    <property type="molecule type" value="Genomic_DNA"/>
</dbReference>
<proteinExistence type="predicted"/>
<feature type="domain" description="Histidine kinase" evidence="13">
    <location>
        <begin position="1"/>
        <end position="108"/>
    </location>
</feature>
<dbReference type="GO" id="GO:0005524">
    <property type="term" value="F:ATP binding"/>
    <property type="evidence" value="ECO:0007669"/>
    <property type="project" value="UniProtKB-KW"/>
</dbReference>
<keyword evidence="11" id="KW-0902">Two-component regulatory system</keyword>
<keyword evidence="5" id="KW-0808">Transferase</keyword>
<dbReference type="EC" id="2.7.13.3" evidence="3"/>
<dbReference type="CDD" id="cd00075">
    <property type="entry name" value="HATPase"/>
    <property type="match status" value="1"/>
</dbReference>
<dbReference type="InterPro" id="IPR004358">
    <property type="entry name" value="Sig_transdc_His_kin-like_C"/>
</dbReference>
<dbReference type="InterPro" id="IPR003594">
    <property type="entry name" value="HATPase_dom"/>
</dbReference>
<dbReference type="GO" id="GO:0000160">
    <property type="term" value="P:phosphorelay signal transduction system"/>
    <property type="evidence" value="ECO:0007669"/>
    <property type="project" value="UniProtKB-KW"/>
</dbReference>
<dbReference type="GO" id="GO:0005886">
    <property type="term" value="C:plasma membrane"/>
    <property type="evidence" value="ECO:0007669"/>
    <property type="project" value="TreeGrafter"/>
</dbReference>
<dbReference type="SUPFAM" id="SSF55874">
    <property type="entry name" value="ATPase domain of HSP90 chaperone/DNA topoisomerase II/histidine kinase"/>
    <property type="match status" value="1"/>
</dbReference>
<dbReference type="Pfam" id="PF02518">
    <property type="entry name" value="HATPase_c"/>
    <property type="match status" value="1"/>
</dbReference>
<evidence type="ECO:0000259" key="13">
    <source>
        <dbReference type="PROSITE" id="PS50109"/>
    </source>
</evidence>
<dbReference type="InterPro" id="IPR036890">
    <property type="entry name" value="HATPase_C_sf"/>
</dbReference>
<dbReference type="InterPro" id="IPR005467">
    <property type="entry name" value="His_kinase_dom"/>
</dbReference>
<dbReference type="SMART" id="SM00387">
    <property type="entry name" value="HATPase_c"/>
    <property type="match status" value="1"/>
</dbReference>
<keyword evidence="7" id="KW-0547">Nucleotide-binding</keyword>
<name>A0A3P3XNT8_9SPIR</name>
<keyword evidence="8 14" id="KW-0418">Kinase</keyword>
<sequence>MHCTVGDFVLDVVQNSVEAGSNLIEVEIDDAHDGVLALIADDGCGMSPEERARALDPLRNSGAKHPGRKVGLGLPFIQQAVEQADGSFSLKSEKGKGTEVRFFFPASNIDSPPAGDLVSLFVATLSMAGACEMKLRRTRARDGLSYEVKKSELVEAVGDLASASSLSLVRQFLASQEEG</sequence>
<dbReference type="PROSITE" id="PS50109">
    <property type="entry name" value="HIS_KIN"/>
    <property type="match status" value="1"/>
</dbReference>
<evidence type="ECO:0000256" key="9">
    <source>
        <dbReference type="ARBA" id="ARBA00022840"/>
    </source>
</evidence>
<evidence type="ECO:0000256" key="6">
    <source>
        <dbReference type="ARBA" id="ARBA00022692"/>
    </source>
</evidence>
<dbReference type="GO" id="GO:0004673">
    <property type="term" value="F:protein histidine kinase activity"/>
    <property type="evidence" value="ECO:0007669"/>
    <property type="project" value="UniProtKB-EC"/>
</dbReference>
<evidence type="ECO:0000256" key="7">
    <source>
        <dbReference type="ARBA" id="ARBA00022741"/>
    </source>
</evidence>
<dbReference type="PRINTS" id="PR00344">
    <property type="entry name" value="BCTRLSENSOR"/>
</dbReference>
<evidence type="ECO:0000256" key="12">
    <source>
        <dbReference type="ARBA" id="ARBA00023136"/>
    </source>
</evidence>
<evidence type="ECO:0000256" key="10">
    <source>
        <dbReference type="ARBA" id="ARBA00022989"/>
    </source>
</evidence>
<evidence type="ECO:0000256" key="11">
    <source>
        <dbReference type="ARBA" id="ARBA00023012"/>
    </source>
</evidence>
<evidence type="ECO:0000256" key="5">
    <source>
        <dbReference type="ARBA" id="ARBA00022679"/>
    </source>
</evidence>
<organism evidence="14">
    <name type="scientific">uncultured spirochete</name>
    <dbReference type="NCBI Taxonomy" id="156406"/>
    <lineage>
        <taxon>Bacteria</taxon>
        <taxon>Pseudomonadati</taxon>
        <taxon>Spirochaetota</taxon>
        <taxon>Spirochaetia</taxon>
        <taxon>Spirochaetales</taxon>
        <taxon>environmental samples</taxon>
    </lineage>
</organism>
<evidence type="ECO:0000256" key="3">
    <source>
        <dbReference type="ARBA" id="ARBA00012438"/>
    </source>
</evidence>
<evidence type="ECO:0000256" key="8">
    <source>
        <dbReference type="ARBA" id="ARBA00022777"/>
    </source>
</evidence>
<keyword evidence="12" id="KW-0472">Membrane</keyword>
<dbReference type="PANTHER" id="PTHR45436">
    <property type="entry name" value="SENSOR HISTIDINE KINASE YKOH"/>
    <property type="match status" value="1"/>
</dbReference>
<dbReference type="Gene3D" id="3.30.565.10">
    <property type="entry name" value="Histidine kinase-like ATPase, C-terminal domain"/>
    <property type="match status" value="1"/>
</dbReference>
<dbReference type="PANTHER" id="PTHR45436:SF14">
    <property type="entry name" value="SENSOR PROTEIN QSEC"/>
    <property type="match status" value="1"/>
</dbReference>
<keyword evidence="4" id="KW-0597">Phosphoprotein</keyword>
<keyword evidence="9" id="KW-0067">ATP-binding</keyword>
<evidence type="ECO:0000313" key="14">
    <source>
        <dbReference type="EMBL" id="SLM17925.1"/>
    </source>
</evidence>
<comment type="catalytic activity">
    <reaction evidence="1">
        <text>ATP + protein L-histidine = ADP + protein N-phospho-L-histidine.</text>
        <dbReference type="EC" id="2.7.13.3"/>
    </reaction>
</comment>
<dbReference type="AlphaFoldDB" id="A0A3P3XNT8"/>
<gene>
    <name evidence="14" type="ORF">SPIRO4BDMA_40497</name>
</gene>